<proteinExistence type="inferred from homology"/>
<reference evidence="11 12" key="1">
    <citation type="submission" date="2023-11" db="EMBL/GenBank/DDBJ databases">
        <title>Gilvimarinus fulvus sp. nov., isolated from the surface of Kelp.</title>
        <authorList>
            <person name="Sun Y.Y."/>
            <person name="Gong Y."/>
            <person name="Du Z.J."/>
        </authorList>
    </citation>
    <scope>NUCLEOTIDE SEQUENCE [LARGE SCALE GENOMIC DNA]</scope>
    <source>
        <strain evidence="11 12">SDUM040013</strain>
    </source>
</reference>
<dbReference type="InterPro" id="IPR002898">
    <property type="entry name" value="MotA_ExbB_proton_chnl"/>
</dbReference>
<dbReference type="InterPro" id="IPR050790">
    <property type="entry name" value="ExbB/TolQ_transport"/>
</dbReference>
<evidence type="ECO:0000256" key="3">
    <source>
        <dbReference type="ARBA" id="ARBA00022692"/>
    </source>
</evidence>
<feature type="signal peptide" evidence="9">
    <location>
        <begin position="1"/>
        <end position="25"/>
    </location>
</feature>
<gene>
    <name evidence="11" type="ORF">SCD92_11025</name>
</gene>
<accession>A0ABU4RYA6</accession>
<organism evidence="11 12">
    <name type="scientific">Gilvimarinus gilvus</name>
    <dbReference type="NCBI Taxonomy" id="3058038"/>
    <lineage>
        <taxon>Bacteria</taxon>
        <taxon>Pseudomonadati</taxon>
        <taxon>Pseudomonadota</taxon>
        <taxon>Gammaproteobacteria</taxon>
        <taxon>Cellvibrionales</taxon>
        <taxon>Cellvibrionaceae</taxon>
        <taxon>Gilvimarinus</taxon>
    </lineage>
</organism>
<comment type="subcellular location">
    <subcellularLocation>
        <location evidence="1">Cell membrane</location>
        <topology evidence="1">Multi-pass membrane protein</topology>
    </subcellularLocation>
    <subcellularLocation>
        <location evidence="6">Membrane</location>
        <topology evidence="6">Multi-pass membrane protein</topology>
    </subcellularLocation>
</comment>
<name>A0ABU4RYA6_9GAMM</name>
<evidence type="ECO:0000313" key="11">
    <source>
        <dbReference type="EMBL" id="MDX6849895.1"/>
    </source>
</evidence>
<keyword evidence="7" id="KW-0175">Coiled coil</keyword>
<evidence type="ECO:0000256" key="5">
    <source>
        <dbReference type="ARBA" id="ARBA00023136"/>
    </source>
</evidence>
<dbReference type="Proteomes" id="UP001273505">
    <property type="component" value="Unassembled WGS sequence"/>
</dbReference>
<dbReference type="PIRSF" id="PIRSF037714">
    <property type="entry name" value="TolR"/>
    <property type="match status" value="1"/>
</dbReference>
<evidence type="ECO:0000256" key="4">
    <source>
        <dbReference type="ARBA" id="ARBA00022989"/>
    </source>
</evidence>
<dbReference type="PANTHER" id="PTHR30625">
    <property type="entry name" value="PROTEIN TOLQ"/>
    <property type="match status" value="1"/>
</dbReference>
<feature type="transmembrane region" description="Helical" evidence="8">
    <location>
        <begin position="411"/>
        <end position="431"/>
    </location>
</feature>
<keyword evidence="9" id="KW-0732">Signal</keyword>
<dbReference type="PANTHER" id="PTHR30625:SF11">
    <property type="entry name" value="MOTA_TOLQ_EXBB PROTON CHANNEL DOMAIN-CONTAINING PROTEIN"/>
    <property type="match status" value="1"/>
</dbReference>
<protein>
    <submittedName>
        <fullName evidence="11">MotA/TolQ/ExbB proton channel family protein</fullName>
    </submittedName>
</protein>
<evidence type="ECO:0000259" key="10">
    <source>
        <dbReference type="Pfam" id="PF01618"/>
    </source>
</evidence>
<sequence length="461" mass="50085">MKMKFAKSCLVAIAAGLFTTNIAMAQNDDKAASLDELLTMVKESRVQESAEHKKREQQFLREKNNQAALLKQAQNTLAAEEARSTRLEETYAKQELDVEAKTKQFNERLGSLKELFGHLTSTAGDLRSNLSSSLISAQYPNRGDFLTTLIDKMNSNTRLPSIEEIERLWYEQQRQMVESGRVVKFNGTVIKPNGEQASQEVVRIGSYNLVSEGKYLSYIADGYKMEELTRQPAGNFLSSAQELQGATGGLVGVGLDPTGPTGGSLLTALIDSPTWGERLWSQGGEVGYAIMIVGAFGLLIGVWRFLYLFTVSAKVSSQLKSKKANTNNPLGRVLKVAEDNPTVDGETLELKLEEAVLKERPAIESGLAILKIIAAVAPLMGLLGTVTGMILTFQAITIFGAGDPKNMASGISSALITTVWGLLVAIPTVLIHTIVNGRAKRVLHVLEEQAAGIIAENAERK</sequence>
<evidence type="ECO:0000256" key="6">
    <source>
        <dbReference type="RuleBase" id="RU004057"/>
    </source>
</evidence>
<keyword evidence="2" id="KW-1003">Cell membrane</keyword>
<evidence type="ECO:0000256" key="1">
    <source>
        <dbReference type="ARBA" id="ARBA00004651"/>
    </source>
</evidence>
<keyword evidence="3 8" id="KW-0812">Transmembrane</keyword>
<feature type="transmembrane region" description="Helical" evidence="8">
    <location>
        <begin position="368"/>
        <end position="391"/>
    </location>
</feature>
<evidence type="ECO:0000256" key="7">
    <source>
        <dbReference type="SAM" id="Coils"/>
    </source>
</evidence>
<keyword evidence="6" id="KW-0653">Protein transport</keyword>
<dbReference type="InterPro" id="IPR017270">
    <property type="entry name" value="MotA/TolQ/ExbB-rel"/>
</dbReference>
<dbReference type="EMBL" id="JAXAFO010000016">
    <property type="protein sequence ID" value="MDX6849895.1"/>
    <property type="molecule type" value="Genomic_DNA"/>
</dbReference>
<feature type="transmembrane region" description="Helical" evidence="8">
    <location>
        <begin position="288"/>
        <end position="313"/>
    </location>
</feature>
<evidence type="ECO:0000256" key="8">
    <source>
        <dbReference type="SAM" id="Phobius"/>
    </source>
</evidence>
<keyword evidence="6" id="KW-0813">Transport</keyword>
<evidence type="ECO:0000256" key="2">
    <source>
        <dbReference type="ARBA" id="ARBA00022475"/>
    </source>
</evidence>
<keyword evidence="12" id="KW-1185">Reference proteome</keyword>
<keyword evidence="5 8" id="KW-0472">Membrane</keyword>
<keyword evidence="4 8" id="KW-1133">Transmembrane helix</keyword>
<evidence type="ECO:0000313" key="12">
    <source>
        <dbReference type="Proteomes" id="UP001273505"/>
    </source>
</evidence>
<feature type="coiled-coil region" evidence="7">
    <location>
        <begin position="63"/>
        <end position="97"/>
    </location>
</feature>
<comment type="caution">
    <text evidence="11">The sequence shown here is derived from an EMBL/GenBank/DDBJ whole genome shotgun (WGS) entry which is preliminary data.</text>
</comment>
<feature type="chain" id="PRO_5045529453" evidence="9">
    <location>
        <begin position="26"/>
        <end position="461"/>
    </location>
</feature>
<feature type="domain" description="MotA/TolQ/ExbB proton channel" evidence="10">
    <location>
        <begin position="327"/>
        <end position="447"/>
    </location>
</feature>
<evidence type="ECO:0000256" key="9">
    <source>
        <dbReference type="SAM" id="SignalP"/>
    </source>
</evidence>
<dbReference type="RefSeq" id="WP_302723598.1">
    <property type="nucleotide sequence ID" value="NZ_JAULRU010000617.1"/>
</dbReference>
<dbReference type="Pfam" id="PF01618">
    <property type="entry name" value="MotA_ExbB"/>
    <property type="match status" value="1"/>
</dbReference>
<comment type="similarity">
    <text evidence="6">Belongs to the exbB/tolQ family.</text>
</comment>